<evidence type="ECO:0000313" key="3">
    <source>
        <dbReference type="Proteomes" id="UP000601435"/>
    </source>
</evidence>
<keyword evidence="3" id="KW-1185">Reference proteome</keyword>
<dbReference type="Proteomes" id="UP000601435">
    <property type="component" value="Unassembled WGS sequence"/>
</dbReference>
<dbReference type="OrthoDB" id="407876at2759"/>
<accession>A0A813C4A0</accession>
<evidence type="ECO:0000313" key="2">
    <source>
        <dbReference type="EMBL" id="CAE7939735.1"/>
    </source>
</evidence>
<feature type="transmembrane region" description="Helical" evidence="1">
    <location>
        <begin position="139"/>
        <end position="159"/>
    </location>
</feature>
<proteinExistence type="predicted"/>
<sequence length="161" mass="18164">MLKRMEMIMTSEDTIKQAKDMLILDDQCNVPHLEWNRNTRSLQVKRDRDPKTLTQVLELLKAMQTLVIQPMAVIRFQEMKSEVVPLIGSRTAECHQLWNALQRLSHSAACQVTVVSLRSDRMGRSALGVAVQKIIDEMYGAYALPILAITVTAMLLSLLSG</sequence>
<dbReference type="AlphaFoldDB" id="A0A813C4A0"/>
<keyword evidence="1" id="KW-0472">Membrane</keyword>
<organism evidence="2 3">
    <name type="scientific">Symbiodinium necroappetens</name>
    <dbReference type="NCBI Taxonomy" id="1628268"/>
    <lineage>
        <taxon>Eukaryota</taxon>
        <taxon>Sar</taxon>
        <taxon>Alveolata</taxon>
        <taxon>Dinophyceae</taxon>
        <taxon>Suessiales</taxon>
        <taxon>Symbiodiniaceae</taxon>
        <taxon>Symbiodinium</taxon>
    </lineage>
</organism>
<evidence type="ECO:0000256" key="1">
    <source>
        <dbReference type="SAM" id="Phobius"/>
    </source>
</evidence>
<keyword evidence="1" id="KW-1133">Transmembrane helix</keyword>
<gene>
    <name evidence="2" type="ORF">SNEC2469_LOCUS33624</name>
</gene>
<protein>
    <submittedName>
        <fullName evidence="2">Uncharacterized protein</fullName>
    </submittedName>
</protein>
<name>A0A813C4A0_9DINO</name>
<dbReference type="EMBL" id="CAJNJA010089497">
    <property type="protein sequence ID" value="CAE7939735.1"/>
    <property type="molecule type" value="Genomic_DNA"/>
</dbReference>
<reference evidence="2" key="1">
    <citation type="submission" date="2021-02" db="EMBL/GenBank/DDBJ databases">
        <authorList>
            <person name="Dougan E. K."/>
            <person name="Rhodes N."/>
            <person name="Thang M."/>
            <person name="Chan C."/>
        </authorList>
    </citation>
    <scope>NUCLEOTIDE SEQUENCE</scope>
</reference>
<keyword evidence="1" id="KW-0812">Transmembrane</keyword>
<comment type="caution">
    <text evidence="2">The sequence shown here is derived from an EMBL/GenBank/DDBJ whole genome shotgun (WGS) entry which is preliminary data.</text>
</comment>